<reference evidence="1" key="1">
    <citation type="submission" date="2018-11" db="EMBL/GenBank/DDBJ databases">
        <authorList>
            <consortium name="Pathogen Informatics"/>
        </authorList>
    </citation>
    <scope>NUCLEOTIDE SEQUENCE</scope>
</reference>
<protein>
    <submittedName>
        <fullName evidence="1">Uncharacterized protein</fullName>
    </submittedName>
</protein>
<sequence length="137" mass="14503">MSSSDVSSKTKPNSNLFTYDFSKCGFPSIAASGNDTCPNSPGSNSSNLFARGRGRFQAALSKMKKAAVSSVSITPSSSLLASSSRAESGGLLGASRLAAEHRIPSEMSGSWLTKPHFNIFFTMHCVYLIPNSLCSLR</sequence>
<dbReference type="Proteomes" id="UP000784294">
    <property type="component" value="Unassembled WGS sequence"/>
</dbReference>
<dbReference type="EMBL" id="CAAALY010256465">
    <property type="protein sequence ID" value="VEL37963.1"/>
    <property type="molecule type" value="Genomic_DNA"/>
</dbReference>
<evidence type="ECO:0000313" key="1">
    <source>
        <dbReference type="EMBL" id="VEL37963.1"/>
    </source>
</evidence>
<dbReference type="AlphaFoldDB" id="A0A3S5AIS7"/>
<keyword evidence="2" id="KW-1185">Reference proteome</keyword>
<proteinExistence type="predicted"/>
<organism evidence="1 2">
    <name type="scientific">Protopolystoma xenopodis</name>
    <dbReference type="NCBI Taxonomy" id="117903"/>
    <lineage>
        <taxon>Eukaryota</taxon>
        <taxon>Metazoa</taxon>
        <taxon>Spiralia</taxon>
        <taxon>Lophotrochozoa</taxon>
        <taxon>Platyhelminthes</taxon>
        <taxon>Monogenea</taxon>
        <taxon>Polyopisthocotylea</taxon>
        <taxon>Polystomatidea</taxon>
        <taxon>Polystomatidae</taxon>
        <taxon>Protopolystoma</taxon>
    </lineage>
</organism>
<comment type="caution">
    <text evidence="1">The sequence shown here is derived from an EMBL/GenBank/DDBJ whole genome shotgun (WGS) entry which is preliminary data.</text>
</comment>
<accession>A0A3S5AIS7</accession>
<name>A0A3S5AIS7_9PLAT</name>
<gene>
    <name evidence="1" type="ORF">PXEA_LOCUS31403</name>
</gene>
<evidence type="ECO:0000313" key="2">
    <source>
        <dbReference type="Proteomes" id="UP000784294"/>
    </source>
</evidence>